<dbReference type="InterPro" id="IPR057326">
    <property type="entry name" value="KR_dom"/>
</dbReference>
<dbReference type="Pfam" id="PF08659">
    <property type="entry name" value="KR"/>
    <property type="match status" value="1"/>
</dbReference>
<evidence type="ECO:0000256" key="27">
    <source>
        <dbReference type="ARBA" id="ARBA00047897"/>
    </source>
</evidence>
<comment type="catalytic activity">
    <reaction evidence="25">
        <text>dodecanoyl-[ACP] + malonyl-[ACP] + H(+) = 3-oxotetradecanoyl-[ACP] + holo-[ACP] + CO2</text>
        <dbReference type="Rhea" id="RHEA:41884"/>
        <dbReference type="Rhea" id="RHEA-COMP:9623"/>
        <dbReference type="Rhea" id="RHEA-COMP:9644"/>
        <dbReference type="Rhea" id="RHEA-COMP:9645"/>
        <dbReference type="Rhea" id="RHEA-COMP:9685"/>
        <dbReference type="ChEBI" id="CHEBI:15378"/>
        <dbReference type="ChEBI" id="CHEBI:16526"/>
        <dbReference type="ChEBI" id="CHEBI:64479"/>
        <dbReference type="ChEBI" id="CHEBI:65264"/>
        <dbReference type="ChEBI" id="CHEBI:78449"/>
        <dbReference type="ChEBI" id="CHEBI:78473"/>
    </reaction>
    <physiologicalReaction direction="left-to-right" evidence="25">
        <dbReference type="Rhea" id="RHEA:41885"/>
    </physiologicalReaction>
</comment>
<evidence type="ECO:0000259" key="51">
    <source>
        <dbReference type="PROSITE" id="PS52004"/>
    </source>
</evidence>
<dbReference type="PROSITE" id="PS00606">
    <property type="entry name" value="KS3_1"/>
    <property type="match status" value="1"/>
</dbReference>
<keyword evidence="2" id="KW-0596">Phosphopantetheine</keyword>
<comment type="catalytic activity">
    <reaction evidence="19">
        <text>3-oxooctadecanoyl-[ACP] + NADPH + H(+) = (3R)-hydroxyoctadecanoyl-[ACP] + NADP(+)</text>
        <dbReference type="Rhea" id="RHEA:41920"/>
        <dbReference type="Rhea" id="RHEA-COMP:9653"/>
        <dbReference type="Rhea" id="RHEA-COMP:9654"/>
        <dbReference type="ChEBI" id="CHEBI:15378"/>
        <dbReference type="ChEBI" id="CHEBI:57783"/>
        <dbReference type="ChEBI" id="CHEBI:58349"/>
        <dbReference type="ChEBI" id="CHEBI:78487"/>
        <dbReference type="ChEBI" id="CHEBI:78488"/>
    </reaction>
    <physiologicalReaction direction="left-to-right" evidence="19">
        <dbReference type="Rhea" id="RHEA:41921"/>
    </physiologicalReaction>
</comment>
<comment type="catalytic activity">
    <reaction evidence="47">
        <text>(2E)-decenoyl-[ACP] + NADPH + H(+) = decanoyl-[ACP] + NADP(+)</text>
        <dbReference type="Rhea" id="RHEA:41864"/>
        <dbReference type="Rhea" id="RHEA-COMP:9639"/>
        <dbReference type="Rhea" id="RHEA-COMP:9640"/>
        <dbReference type="ChEBI" id="CHEBI:15378"/>
        <dbReference type="ChEBI" id="CHEBI:57783"/>
        <dbReference type="ChEBI" id="CHEBI:58349"/>
        <dbReference type="ChEBI" id="CHEBI:78467"/>
        <dbReference type="ChEBI" id="CHEBI:78468"/>
    </reaction>
    <physiologicalReaction direction="left-to-right" evidence="47">
        <dbReference type="Rhea" id="RHEA:41865"/>
    </physiologicalReaction>
</comment>
<evidence type="ECO:0000256" key="2">
    <source>
        <dbReference type="ARBA" id="ARBA00022450"/>
    </source>
</evidence>
<evidence type="ECO:0000256" key="12">
    <source>
        <dbReference type="ARBA" id="ARBA00023388"/>
    </source>
</evidence>
<keyword evidence="4" id="KW-0808">Transferase</keyword>
<dbReference type="Pfam" id="PF00975">
    <property type="entry name" value="Thioesterase"/>
    <property type="match status" value="1"/>
</dbReference>
<dbReference type="InterPro" id="IPR018201">
    <property type="entry name" value="Ketoacyl_synth_AS"/>
</dbReference>
<evidence type="ECO:0000256" key="39">
    <source>
        <dbReference type="ARBA" id="ARBA00048935"/>
    </source>
</evidence>
<evidence type="ECO:0000256" key="41">
    <source>
        <dbReference type="ARBA" id="ARBA00049109"/>
    </source>
</evidence>
<comment type="catalytic activity">
    <reaction evidence="21">
        <text>a (3R)-hydroxyacyl-[ACP] + NADP(+) = a 3-oxoacyl-[ACP] + NADPH + H(+)</text>
        <dbReference type="Rhea" id="RHEA:17397"/>
        <dbReference type="Rhea" id="RHEA-COMP:9916"/>
        <dbReference type="Rhea" id="RHEA-COMP:9945"/>
        <dbReference type="ChEBI" id="CHEBI:15378"/>
        <dbReference type="ChEBI" id="CHEBI:57783"/>
        <dbReference type="ChEBI" id="CHEBI:58349"/>
        <dbReference type="ChEBI" id="CHEBI:78776"/>
        <dbReference type="ChEBI" id="CHEBI:78827"/>
        <dbReference type="EC" id="1.1.1.100"/>
    </reaction>
    <physiologicalReaction direction="right-to-left" evidence="21">
        <dbReference type="Rhea" id="RHEA:17399"/>
    </physiologicalReaction>
</comment>
<evidence type="ECO:0000256" key="48">
    <source>
        <dbReference type="ARBA" id="ARBA00049533"/>
    </source>
</evidence>
<dbReference type="PROSITE" id="PS52004">
    <property type="entry name" value="KS3_2"/>
    <property type="match status" value="1"/>
</dbReference>
<evidence type="ECO:0000256" key="47">
    <source>
        <dbReference type="ARBA" id="ARBA00049521"/>
    </source>
</evidence>
<dbReference type="GO" id="GO:0004316">
    <property type="term" value="F:3-oxoacyl-[acyl-carrier-protein] reductase (NADPH) activity"/>
    <property type="evidence" value="ECO:0007669"/>
    <property type="project" value="UniProtKB-EC"/>
</dbReference>
<evidence type="ECO:0000256" key="13">
    <source>
        <dbReference type="ARBA" id="ARBA00023394"/>
    </source>
</evidence>
<evidence type="ECO:0000256" key="49">
    <source>
        <dbReference type="PROSITE-ProRule" id="PRU01363"/>
    </source>
</evidence>
<evidence type="ECO:0000256" key="18">
    <source>
        <dbReference type="ARBA" id="ARBA00023442"/>
    </source>
</evidence>
<evidence type="ECO:0000256" key="45">
    <source>
        <dbReference type="ARBA" id="ARBA00049422"/>
    </source>
</evidence>
<feature type="domain" description="Carrier" evidence="50">
    <location>
        <begin position="1885"/>
        <end position="1965"/>
    </location>
</feature>
<comment type="caution">
    <text evidence="53">The sequence shown here is derived from an EMBL/GenBank/DDBJ whole genome shotgun (WGS) entry which is preliminary data.</text>
</comment>
<comment type="catalytic activity">
    <reaction evidence="15">
        <text>(3R)-hydroxyoctadecanoyl-[ACP] = (2E)-octadecenoyl-[ACP] + H2O</text>
        <dbReference type="Rhea" id="RHEA:41924"/>
        <dbReference type="Rhea" id="RHEA-COMP:9654"/>
        <dbReference type="Rhea" id="RHEA-COMP:9655"/>
        <dbReference type="ChEBI" id="CHEBI:15377"/>
        <dbReference type="ChEBI" id="CHEBI:78488"/>
        <dbReference type="ChEBI" id="CHEBI:78489"/>
    </reaction>
    <physiologicalReaction direction="left-to-right" evidence="15">
        <dbReference type="Rhea" id="RHEA:41925"/>
    </physiologicalReaction>
</comment>
<dbReference type="SUPFAM" id="SSF53901">
    <property type="entry name" value="Thiolase-like"/>
    <property type="match status" value="1"/>
</dbReference>
<comment type="catalytic activity">
    <reaction evidence="30">
        <text>hexadecanoyl-[ACP] + malonyl-[ACP] + H(+) = 3-oxooctadecanoyl-[ACP] + holo-[ACP] + CO2</text>
        <dbReference type="Rhea" id="RHEA:41916"/>
        <dbReference type="Rhea" id="RHEA-COMP:9623"/>
        <dbReference type="Rhea" id="RHEA-COMP:9652"/>
        <dbReference type="Rhea" id="RHEA-COMP:9653"/>
        <dbReference type="Rhea" id="RHEA-COMP:9685"/>
        <dbReference type="ChEBI" id="CHEBI:15378"/>
        <dbReference type="ChEBI" id="CHEBI:16526"/>
        <dbReference type="ChEBI" id="CHEBI:64479"/>
        <dbReference type="ChEBI" id="CHEBI:78449"/>
        <dbReference type="ChEBI" id="CHEBI:78483"/>
        <dbReference type="ChEBI" id="CHEBI:78487"/>
    </reaction>
    <physiologicalReaction direction="left-to-right" evidence="30">
        <dbReference type="Rhea" id="RHEA:41917"/>
    </physiologicalReaction>
</comment>
<comment type="catalytic activity">
    <reaction evidence="41">
        <text>decanoyl-[ACP] + malonyl-[ACP] + H(+) = 3-oxododecanoyl-[ACP] + holo-[ACP] + CO2</text>
        <dbReference type="Rhea" id="RHEA:41868"/>
        <dbReference type="Rhea" id="RHEA-COMP:9623"/>
        <dbReference type="Rhea" id="RHEA-COMP:9640"/>
        <dbReference type="Rhea" id="RHEA-COMP:9641"/>
        <dbReference type="Rhea" id="RHEA-COMP:9685"/>
        <dbReference type="ChEBI" id="CHEBI:15378"/>
        <dbReference type="ChEBI" id="CHEBI:16526"/>
        <dbReference type="ChEBI" id="CHEBI:64479"/>
        <dbReference type="ChEBI" id="CHEBI:78449"/>
        <dbReference type="ChEBI" id="CHEBI:78468"/>
        <dbReference type="ChEBI" id="CHEBI:78469"/>
    </reaction>
    <physiologicalReaction direction="left-to-right" evidence="41">
        <dbReference type="Rhea" id="RHEA:41869"/>
    </physiologicalReaction>
</comment>
<keyword evidence="7" id="KW-0007">Acetylation</keyword>
<evidence type="ECO:0000259" key="50">
    <source>
        <dbReference type="PROSITE" id="PS50075"/>
    </source>
</evidence>
<evidence type="ECO:0000313" key="53">
    <source>
        <dbReference type="EMBL" id="KAH0819183.1"/>
    </source>
</evidence>
<dbReference type="InterPro" id="IPR049900">
    <property type="entry name" value="PKS_mFAS_DH"/>
</dbReference>
<organism evidence="53 54">
    <name type="scientific">Tenebrio molitor</name>
    <name type="common">Yellow mealworm beetle</name>
    <dbReference type="NCBI Taxonomy" id="7067"/>
    <lineage>
        <taxon>Eukaryota</taxon>
        <taxon>Metazoa</taxon>
        <taxon>Ecdysozoa</taxon>
        <taxon>Arthropoda</taxon>
        <taxon>Hexapoda</taxon>
        <taxon>Insecta</taxon>
        <taxon>Pterygota</taxon>
        <taxon>Neoptera</taxon>
        <taxon>Endopterygota</taxon>
        <taxon>Coleoptera</taxon>
        <taxon>Polyphaga</taxon>
        <taxon>Cucujiformia</taxon>
        <taxon>Tenebrionidae</taxon>
        <taxon>Tenebrio</taxon>
    </lineage>
</organism>
<dbReference type="InterPro" id="IPR020843">
    <property type="entry name" value="ER"/>
</dbReference>
<evidence type="ECO:0000256" key="26">
    <source>
        <dbReference type="ARBA" id="ARBA00047810"/>
    </source>
</evidence>
<dbReference type="SUPFAM" id="SSF50129">
    <property type="entry name" value="GroES-like"/>
    <property type="match status" value="1"/>
</dbReference>
<keyword evidence="3" id="KW-0597">Phosphoprotein</keyword>
<keyword evidence="5" id="KW-0702">S-nitrosylation</keyword>
<dbReference type="SMART" id="SM00823">
    <property type="entry name" value="PKS_PP"/>
    <property type="match status" value="1"/>
</dbReference>
<evidence type="ECO:0000256" key="35">
    <source>
        <dbReference type="ARBA" id="ARBA00048571"/>
    </source>
</evidence>
<keyword evidence="8" id="KW-0511">Multifunctional enzyme</keyword>
<evidence type="ECO:0000256" key="3">
    <source>
        <dbReference type="ARBA" id="ARBA00022553"/>
    </source>
</evidence>
<feature type="region of interest" description="C-terminal hotdog fold" evidence="49">
    <location>
        <begin position="895"/>
        <end position="1023"/>
    </location>
</feature>
<dbReference type="Gene3D" id="3.40.366.10">
    <property type="entry name" value="Malonyl-Coenzyme A Acyl Carrier Protein, domain 2"/>
    <property type="match status" value="1"/>
</dbReference>
<feature type="region of interest" description="N-terminal hotdog fold" evidence="49">
    <location>
        <begin position="754"/>
        <end position="885"/>
    </location>
</feature>
<comment type="catalytic activity">
    <reaction evidence="37">
        <text>holo-[ACP] + acetyl-CoA = acetyl-[ACP] + CoA</text>
        <dbReference type="Rhea" id="RHEA:41788"/>
        <dbReference type="Rhea" id="RHEA-COMP:9621"/>
        <dbReference type="Rhea" id="RHEA-COMP:9685"/>
        <dbReference type="ChEBI" id="CHEBI:57287"/>
        <dbReference type="ChEBI" id="CHEBI:57288"/>
        <dbReference type="ChEBI" id="CHEBI:64479"/>
        <dbReference type="ChEBI" id="CHEBI:78446"/>
        <dbReference type="EC" id="2.3.1.38"/>
    </reaction>
    <physiologicalReaction direction="left-to-right" evidence="37">
        <dbReference type="Rhea" id="RHEA:41789"/>
    </physiologicalReaction>
</comment>
<dbReference type="SUPFAM" id="SSF47336">
    <property type="entry name" value="ACP-like"/>
    <property type="match status" value="1"/>
</dbReference>
<comment type="catalytic activity">
    <reaction evidence="32">
        <text>tetradecanoyl-[ACP] + H2O = tetradecanoate + holo-[ACP] + H(+)</text>
        <dbReference type="Rhea" id="RHEA:30123"/>
        <dbReference type="Rhea" id="RHEA-COMP:9648"/>
        <dbReference type="Rhea" id="RHEA-COMP:9685"/>
        <dbReference type="ChEBI" id="CHEBI:15377"/>
        <dbReference type="ChEBI" id="CHEBI:15378"/>
        <dbReference type="ChEBI" id="CHEBI:30807"/>
        <dbReference type="ChEBI" id="CHEBI:64479"/>
        <dbReference type="ChEBI" id="CHEBI:78477"/>
        <dbReference type="EC" id="3.1.2.14"/>
    </reaction>
    <physiologicalReaction direction="left-to-right" evidence="32">
        <dbReference type="Rhea" id="RHEA:30124"/>
    </physiologicalReaction>
</comment>
<comment type="catalytic activity">
    <reaction evidence="35">
        <text>3-oxohexanoyl-[ACP] + NADPH + H(+) = (3R)-hydroxyhexanoyl-[ACP] + NADP(+)</text>
        <dbReference type="Rhea" id="RHEA:41824"/>
        <dbReference type="Rhea" id="RHEA-COMP:9629"/>
        <dbReference type="Rhea" id="RHEA-COMP:9630"/>
        <dbReference type="ChEBI" id="CHEBI:15378"/>
        <dbReference type="ChEBI" id="CHEBI:57783"/>
        <dbReference type="ChEBI" id="CHEBI:58349"/>
        <dbReference type="ChEBI" id="CHEBI:78456"/>
        <dbReference type="ChEBI" id="CHEBI:78457"/>
    </reaction>
    <physiologicalReaction direction="left-to-right" evidence="35">
        <dbReference type="Rhea" id="RHEA:41825"/>
    </physiologicalReaction>
</comment>
<evidence type="ECO:0000256" key="22">
    <source>
        <dbReference type="ARBA" id="ARBA00047440"/>
    </source>
</evidence>
<accession>A0A8J6HT78</accession>
<dbReference type="GO" id="GO:0141148">
    <property type="term" value="F:enoyl-[acyl-carrier-protein] reductase (NADPH) activity"/>
    <property type="evidence" value="ECO:0007669"/>
    <property type="project" value="UniProtKB-EC"/>
</dbReference>
<evidence type="ECO:0000256" key="43">
    <source>
        <dbReference type="ARBA" id="ARBA00049263"/>
    </source>
</evidence>
<dbReference type="GO" id="GO:0016297">
    <property type="term" value="F:fatty acyl-[ACP] hydrolase activity"/>
    <property type="evidence" value="ECO:0007669"/>
    <property type="project" value="UniProtKB-EC"/>
</dbReference>
<comment type="catalytic activity">
    <reaction evidence="42">
        <text>(2E)-tetradecenoyl-[ACP] + NADPH + H(+) = tetradecanoyl-[ACP] + NADP(+)</text>
        <dbReference type="Rhea" id="RHEA:41896"/>
        <dbReference type="Rhea" id="RHEA-COMP:9647"/>
        <dbReference type="Rhea" id="RHEA-COMP:9648"/>
        <dbReference type="ChEBI" id="CHEBI:15378"/>
        <dbReference type="ChEBI" id="CHEBI:57783"/>
        <dbReference type="ChEBI" id="CHEBI:58349"/>
        <dbReference type="ChEBI" id="CHEBI:78475"/>
        <dbReference type="ChEBI" id="CHEBI:78477"/>
    </reaction>
    <physiologicalReaction direction="left-to-right" evidence="42">
        <dbReference type="Rhea" id="RHEA:41897"/>
    </physiologicalReaction>
</comment>
<dbReference type="CDD" id="cd08954">
    <property type="entry name" value="KR_1_FAS_SDR_x"/>
    <property type="match status" value="1"/>
</dbReference>
<evidence type="ECO:0000256" key="19">
    <source>
        <dbReference type="ARBA" id="ARBA00047300"/>
    </source>
</evidence>
<feature type="domain" description="PKS/mFAS DH" evidence="52">
    <location>
        <begin position="754"/>
        <end position="1023"/>
    </location>
</feature>
<protein>
    <submittedName>
        <fullName evidence="53">Uncharacterized protein</fullName>
    </submittedName>
</protein>
<dbReference type="InterPro" id="IPR036291">
    <property type="entry name" value="NAD(P)-bd_dom_sf"/>
</dbReference>
<evidence type="ECO:0000256" key="42">
    <source>
        <dbReference type="ARBA" id="ARBA00049171"/>
    </source>
</evidence>
<dbReference type="InterPro" id="IPR029058">
    <property type="entry name" value="AB_hydrolase_fold"/>
</dbReference>
<dbReference type="CDD" id="cd05195">
    <property type="entry name" value="enoyl_red"/>
    <property type="match status" value="1"/>
</dbReference>
<name>A0A8J6HT78_TENMO</name>
<comment type="catalytic activity">
    <reaction evidence="12">
        <text>(3R)-hydroxydecanoyl-[ACP] = (2E)-decenoyl-[ACP] + H2O</text>
        <dbReference type="Rhea" id="RHEA:41860"/>
        <dbReference type="Rhea" id="RHEA-COMP:9638"/>
        <dbReference type="Rhea" id="RHEA-COMP:9639"/>
        <dbReference type="ChEBI" id="CHEBI:15377"/>
        <dbReference type="ChEBI" id="CHEBI:78466"/>
        <dbReference type="ChEBI" id="CHEBI:78467"/>
    </reaction>
    <physiologicalReaction direction="left-to-right" evidence="12">
        <dbReference type="Rhea" id="RHEA:41861"/>
    </physiologicalReaction>
</comment>
<comment type="function">
    <text evidence="18">Fatty acid synthetase is a multifunctional enzyme that catalyzes the de novo biosynthesis of long-chain saturated fatty acids starting from acetyl-CoA and malonyl-CoA in the presence of NADPH. This multifunctional protein contains 7 catalytic activities and a site for the binding of the prosthetic group 4'-phosphopantetheine of the acyl carrier protein ([ACP]) domain.</text>
</comment>
<dbReference type="SMART" id="SM00825">
    <property type="entry name" value="PKS_KS"/>
    <property type="match status" value="1"/>
</dbReference>
<dbReference type="PANTHER" id="PTHR43775">
    <property type="entry name" value="FATTY ACID SYNTHASE"/>
    <property type="match status" value="1"/>
</dbReference>
<comment type="catalytic activity">
    <reaction evidence="14">
        <text>(3R)-hydroxytetradecanoyl-[ACP] = (2E)-tetradecenoyl-[ACP] + H2O</text>
        <dbReference type="Rhea" id="RHEA:41892"/>
        <dbReference type="Rhea" id="RHEA-COMP:9646"/>
        <dbReference type="Rhea" id="RHEA-COMP:9647"/>
        <dbReference type="ChEBI" id="CHEBI:15377"/>
        <dbReference type="ChEBI" id="CHEBI:78474"/>
        <dbReference type="ChEBI" id="CHEBI:78475"/>
    </reaction>
    <physiologicalReaction direction="left-to-right" evidence="14">
        <dbReference type="Rhea" id="RHEA:41893"/>
    </physiologicalReaction>
</comment>
<dbReference type="InterPro" id="IPR032821">
    <property type="entry name" value="PKS_assoc"/>
</dbReference>
<evidence type="ECO:0000256" key="17">
    <source>
        <dbReference type="ARBA" id="ARBA00023402"/>
    </source>
</evidence>
<comment type="catalytic activity">
    <reaction evidence="11">
        <text>(3R)-hydroxyhexanoyl-[ACP] = (2E)-hexenoyl-[ACP] + H2O</text>
        <dbReference type="Rhea" id="RHEA:41828"/>
        <dbReference type="Rhea" id="RHEA-COMP:9630"/>
        <dbReference type="Rhea" id="RHEA-COMP:9631"/>
        <dbReference type="ChEBI" id="CHEBI:15377"/>
        <dbReference type="ChEBI" id="CHEBI:78457"/>
        <dbReference type="ChEBI" id="CHEBI:78458"/>
    </reaction>
    <physiologicalReaction direction="left-to-right" evidence="11">
        <dbReference type="Rhea" id="RHEA:41829"/>
    </physiologicalReaction>
</comment>
<comment type="catalytic activity">
    <reaction evidence="17">
        <text>(3R)-hydroxybutanoyl-[ACP] = (2E)-butenoyl-[ACP] + H2O</text>
        <dbReference type="Rhea" id="RHEA:41808"/>
        <dbReference type="Rhea" id="RHEA-COMP:9626"/>
        <dbReference type="Rhea" id="RHEA-COMP:9627"/>
        <dbReference type="ChEBI" id="CHEBI:15377"/>
        <dbReference type="ChEBI" id="CHEBI:78451"/>
        <dbReference type="ChEBI" id="CHEBI:78453"/>
    </reaction>
    <physiologicalReaction direction="left-to-right" evidence="17">
        <dbReference type="Rhea" id="RHEA:41809"/>
    </physiologicalReaction>
</comment>
<dbReference type="Gene3D" id="3.30.70.3290">
    <property type="match status" value="2"/>
</dbReference>
<evidence type="ECO:0000256" key="16">
    <source>
        <dbReference type="ARBA" id="ARBA00023401"/>
    </source>
</evidence>
<comment type="catalytic activity">
    <reaction evidence="22">
        <text>3-oxodecanoyl-[ACP] + NADPH + H(+) = (3R)-hydroxydecanoyl-[ACP] + NADP(+)</text>
        <dbReference type="Rhea" id="RHEA:41856"/>
        <dbReference type="Rhea" id="RHEA-COMP:9637"/>
        <dbReference type="Rhea" id="RHEA-COMP:9638"/>
        <dbReference type="ChEBI" id="CHEBI:15378"/>
        <dbReference type="ChEBI" id="CHEBI:57783"/>
        <dbReference type="ChEBI" id="CHEBI:58349"/>
        <dbReference type="ChEBI" id="CHEBI:78464"/>
        <dbReference type="ChEBI" id="CHEBI:78466"/>
    </reaction>
    <physiologicalReaction direction="left-to-right" evidence="22">
        <dbReference type="Rhea" id="RHEA:41857"/>
    </physiologicalReaction>
</comment>
<evidence type="ECO:0000256" key="37">
    <source>
        <dbReference type="ARBA" id="ARBA00048691"/>
    </source>
</evidence>
<evidence type="ECO:0000256" key="4">
    <source>
        <dbReference type="ARBA" id="ARBA00022679"/>
    </source>
</evidence>
<dbReference type="InterPro" id="IPR009081">
    <property type="entry name" value="PP-bd_ACP"/>
</dbReference>
<evidence type="ECO:0000256" key="31">
    <source>
        <dbReference type="ARBA" id="ARBA00048281"/>
    </source>
</evidence>
<dbReference type="InterPro" id="IPR050091">
    <property type="entry name" value="PKS_NRPS_Biosynth_Enz"/>
</dbReference>
<reference evidence="53" key="2">
    <citation type="submission" date="2021-08" db="EMBL/GenBank/DDBJ databases">
        <authorList>
            <person name="Eriksson T."/>
        </authorList>
    </citation>
    <scope>NUCLEOTIDE SEQUENCE</scope>
    <source>
        <strain evidence="53">Stoneville</strain>
        <tissue evidence="53">Whole head</tissue>
    </source>
</reference>
<evidence type="ECO:0000256" key="10">
    <source>
        <dbReference type="ARBA" id="ARBA00023351"/>
    </source>
</evidence>
<comment type="catalytic activity">
    <reaction evidence="45">
        <text>3-oxooctanoyl-[ACP] + NADPH + H(+) = (3R)-hydroxyoctanoyl-[ACP] + NADP(+)</text>
        <dbReference type="Rhea" id="RHEA:41840"/>
        <dbReference type="Rhea" id="RHEA-COMP:9633"/>
        <dbReference type="Rhea" id="RHEA-COMP:9634"/>
        <dbReference type="ChEBI" id="CHEBI:15378"/>
        <dbReference type="ChEBI" id="CHEBI:57783"/>
        <dbReference type="ChEBI" id="CHEBI:58349"/>
        <dbReference type="ChEBI" id="CHEBI:78460"/>
        <dbReference type="ChEBI" id="CHEBI:78461"/>
    </reaction>
    <physiologicalReaction direction="left-to-right" evidence="45">
        <dbReference type="Rhea" id="RHEA:41841"/>
    </physiologicalReaction>
</comment>
<dbReference type="InterPro" id="IPR020806">
    <property type="entry name" value="PKS_PP-bd"/>
</dbReference>
<gene>
    <name evidence="53" type="ORF">GEV33_003608</name>
</gene>
<dbReference type="InterPro" id="IPR011032">
    <property type="entry name" value="GroES-like_sf"/>
</dbReference>
<dbReference type="Gene3D" id="3.90.180.10">
    <property type="entry name" value="Medium-chain alcohol dehydrogenases, catalytic domain"/>
    <property type="match status" value="1"/>
</dbReference>
<evidence type="ECO:0000256" key="25">
    <source>
        <dbReference type="ARBA" id="ARBA00047578"/>
    </source>
</evidence>
<dbReference type="GO" id="GO:0019171">
    <property type="term" value="F:(3R)-hydroxyacyl-[acyl-carrier-protein] dehydratase activity"/>
    <property type="evidence" value="ECO:0007669"/>
    <property type="project" value="UniProtKB-EC"/>
</dbReference>
<dbReference type="Pfam" id="PF16197">
    <property type="entry name" value="KAsynt_C_assoc"/>
    <property type="match status" value="1"/>
</dbReference>
<evidence type="ECO:0000259" key="52">
    <source>
        <dbReference type="PROSITE" id="PS52019"/>
    </source>
</evidence>
<dbReference type="InterPro" id="IPR014031">
    <property type="entry name" value="Ketoacyl_synth_C"/>
</dbReference>
<evidence type="ECO:0000256" key="7">
    <source>
        <dbReference type="ARBA" id="ARBA00022990"/>
    </source>
</evidence>
<proteinExistence type="predicted"/>
<dbReference type="InterPro" id="IPR036736">
    <property type="entry name" value="ACP-like_sf"/>
</dbReference>
<evidence type="ECO:0000256" key="23">
    <source>
        <dbReference type="ARBA" id="ARBA00047451"/>
    </source>
</evidence>
<dbReference type="GO" id="GO:0031177">
    <property type="term" value="F:phosphopantetheine binding"/>
    <property type="evidence" value="ECO:0007669"/>
    <property type="project" value="InterPro"/>
</dbReference>
<dbReference type="SMART" id="SM00829">
    <property type="entry name" value="PKS_ER"/>
    <property type="match status" value="1"/>
</dbReference>
<comment type="catalytic activity">
    <reaction evidence="23">
        <text>tetradecanoyl-[ACP] + malonyl-[ACP] + H(+) = 3-oxohexadecanoyl-[ACP] + holo-[ACP] + CO2</text>
        <dbReference type="Rhea" id="RHEA:41900"/>
        <dbReference type="Rhea" id="RHEA-COMP:9623"/>
        <dbReference type="Rhea" id="RHEA-COMP:9648"/>
        <dbReference type="Rhea" id="RHEA-COMP:9649"/>
        <dbReference type="Rhea" id="RHEA-COMP:9685"/>
        <dbReference type="ChEBI" id="CHEBI:15378"/>
        <dbReference type="ChEBI" id="CHEBI:16526"/>
        <dbReference type="ChEBI" id="CHEBI:64479"/>
        <dbReference type="ChEBI" id="CHEBI:78449"/>
        <dbReference type="ChEBI" id="CHEBI:78477"/>
        <dbReference type="ChEBI" id="CHEBI:78478"/>
    </reaction>
    <physiologicalReaction direction="left-to-right" evidence="23">
        <dbReference type="Rhea" id="RHEA:41901"/>
    </physiologicalReaction>
</comment>
<evidence type="ECO:0000256" key="14">
    <source>
        <dbReference type="ARBA" id="ARBA00023398"/>
    </source>
</evidence>
<evidence type="ECO:0000256" key="6">
    <source>
        <dbReference type="ARBA" id="ARBA00022898"/>
    </source>
</evidence>
<comment type="pathway">
    <text evidence="1">Lipid metabolism.</text>
</comment>
<dbReference type="InterPro" id="IPR014030">
    <property type="entry name" value="Ketoacyl_synth_N"/>
</dbReference>
<dbReference type="InterPro" id="IPR001031">
    <property type="entry name" value="Thioesterase"/>
</dbReference>
<dbReference type="InterPro" id="IPR001227">
    <property type="entry name" value="Ac_transferase_dom_sf"/>
</dbReference>
<evidence type="ECO:0000256" key="1">
    <source>
        <dbReference type="ARBA" id="ARBA00005189"/>
    </source>
</evidence>
<evidence type="ECO:0000256" key="40">
    <source>
        <dbReference type="ARBA" id="ARBA00049019"/>
    </source>
</evidence>
<comment type="catalytic activity">
    <reaction evidence="46">
        <text>butanoyl-[ACP] + malonyl-[ACP] + H(+) = 3-oxohexanoyl-[ACP] + holo-[ACP] + CO2</text>
        <dbReference type="Rhea" id="RHEA:41820"/>
        <dbReference type="Rhea" id="RHEA-COMP:9623"/>
        <dbReference type="Rhea" id="RHEA-COMP:9628"/>
        <dbReference type="Rhea" id="RHEA-COMP:9629"/>
        <dbReference type="Rhea" id="RHEA-COMP:9685"/>
        <dbReference type="ChEBI" id="CHEBI:15378"/>
        <dbReference type="ChEBI" id="CHEBI:16526"/>
        <dbReference type="ChEBI" id="CHEBI:64479"/>
        <dbReference type="ChEBI" id="CHEBI:78449"/>
        <dbReference type="ChEBI" id="CHEBI:78454"/>
        <dbReference type="ChEBI" id="CHEBI:78456"/>
    </reaction>
    <physiologicalReaction direction="left-to-right" evidence="46">
        <dbReference type="Rhea" id="RHEA:41821"/>
    </physiologicalReaction>
</comment>
<dbReference type="InterPro" id="IPR020841">
    <property type="entry name" value="PKS_Beta-ketoAc_synthase_dom"/>
</dbReference>
<comment type="catalytic activity">
    <reaction evidence="43">
        <text>3-oxododecanoyl-[ACP] + NADPH + H(+) = (3R)-hydroxydodecanoyl-[ACP] + NADP(+)</text>
        <dbReference type="Rhea" id="RHEA:41872"/>
        <dbReference type="Rhea" id="RHEA-COMP:9641"/>
        <dbReference type="Rhea" id="RHEA-COMP:9642"/>
        <dbReference type="ChEBI" id="CHEBI:15378"/>
        <dbReference type="ChEBI" id="CHEBI:57783"/>
        <dbReference type="ChEBI" id="CHEBI:58349"/>
        <dbReference type="ChEBI" id="CHEBI:78469"/>
        <dbReference type="ChEBI" id="CHEBI:78470"/>
    </reaction>
    <physiologicalReaction direction="left-to-right" evidence="43">
        <dbReference type="Rhea" id="RHEA:41873"/>
    </physiologicalReaction>
</comment>
<evidence type="ECO:0000256" key="24">
    <source>
        <dbReference type="ARBA" id="ARBA00047500"/>
    </source>
</evidence>
<dbReference type="PROSITE" id="PS52019">
    <property type="entry name" value="PKS_MFAS_DH"/>
    <property type="match status" value="1"/>
</dbReference>
<comment type="catalytic activity">
    <reaction evidence="48">
        <text>octanoyl-[ACP] + malonyl-[ACP] + H(+) = 3-oxodecanoyl-[ACP] + holo-[ACP] + CO2</text>
        <dbReference type="Rhea" id="RHEA:41852"/>
        <dbReference type="Rhea" id="RHEA-COMP:9623"/>
        <dbReference type="Rhea" id="RHEA-COMP:9636"/>
        <dbReference type="Rhea" id="RHEA-COMP:9637"/>
        <dbReference type="Rhea" id="RHEA-COMP:9685"/>
        <dbReference type="ChEBI" id="CHEBI:15378"/>
        <dbReference type="ChEBI" id="CHEBI:16526"/>
        <dbReference type="ChEBI" id="CHEBI:64479"/>
        <dbReference type="ChEBI" id="CHEBI:78449"/>
        <dbReference type="ChEBI" id="CHEBI:78463"/>
        <dbReference type="ChEBI" id="CHEBI:78464"/>
    </reaction>
    <physiologicalReaction direction="left-to-right" evidence="48">
        <dbReference type="Rhea" id="RHEA:41853"/>
    </physiologicalReaction>
</comment>
<comment type="catalytic activity">
    <reaction evidence="33">
        <text>(2E)-octenoyl-[ACP] + NADPH + H(+) = octanoyl-[ACP] + NADP(+)</text>
        <dbReference type="Rhea" id="RHEA:41848"/>
        <dbReference type="Rhea" id="RHEA-COMP:9635"/>
        <dbReference type="Rhea" id="RHEA-COMP:9636"/>
        <dbReference type="ChEBI" id="CHEBI:15378"/>
        <dbReference type="ChEBI" id="CHEBI:57783"/>
        <dbReference type="ChEBI" id="CHEBI:58349"/>
        <dbReference type="ChEBI" id="CHEBI:78462"/>
        <dbReference type="ChEBI" id="CHEBI:78463"/>
    </reaction>
    <physiologicalReaction direction="left-to-right" evidence="33">
        <dbReference type="Rhea" id="RHEA:41849"/>
    </physiologicalReaction>
</comment>
<dbReference type="SUPFAM" id="SSF52151">
    <property type="entry name" value="FabD/lysophospholipase-like"/>
    <property type="match status" value="1"/>
</dbReference>
<dbReference type="Pfam" id="PF00550">
    <property type="entry name" value="PP-binding"/>
    <property type="match status" value="1"/>
</dbReference>
<evidence type="ECO:0000256" key="8">
    <source>
        <dbReference type="ARBA" id="ARBA00023268"/>
    </source>
</evidence>
<dbReference type="PROSITE" id="PS50075">
    <property type="entry name" value="CARRIER"/>
    <property type="match status" value="1"/>
</dbReference>
<dbReference type="Gene3D" id="3.40.50.720">
    <property type="entry name" value="NAD(P)-binding Rossmann-like Domain"/>
    <property type="match status" value="1"/>
</dbReference>
<comment type="catalytic activity">
    <reaction evidence="40">
        <text>(2E)-octadecenoyl-[ACP] + NADPH + H(+) = octadecanoyl-[ACP] + NADP(+)</text>
        <dbReference type="Rhea" id="RHEA:41928"/>
        <dbReference type="Rhea" id="RHEA-COMP:9655"/>
        <dbReference type="Rhea" id="RHEA-COMP:9656"/>
        <dbReference type="ChEBI" id="CHEBI:15378"/>
        <dbReference type="ChEBI" id="CHEBI:57783"/>
        <dbReference type="ChEBI" id="CHEBI:58349"/>
        <dbReference type="ChEBI" id="CHEBI:78489"/>
        <dbReference type="ChEBI" id="CHEBI:78495"/>
    </reaction>
    <physiologicalReaction direction="left-to-right" evidence="40">
        <dbReference type="Rhea" id="RHEA:41929"/>
    </physiologicalReaction>
</comment>
<dbReference type="Pfam" id="PF13602">
    <property type="entry name" value="ADH_zinc_N_2"/>
    <property type="match status" value="1"/>
</dbReference>
<comment type="catalytic activity">
    <reaction evidence="38">
        <text>hexadecanoyl-[ACP] + H2O = hexadecanoate + holo-[ACP] + H(+)</text>
        <dbReference type="Rhea" id="RHEA:41932"/>
        <dbReference type="Rhea" id="RHEA-COMP:9652"/>
        <dbReference type="Rhea" id="RHEA-COMP:9685"/>
        <dbReference type="ChEBI" id="CHEBI:7896"/>
        <dbReference type="ChEBI" id="CHEBI:15377"/>
        <dbReference type="ChEBI" id="CHEBI:15378"/>
        <dbReference type="ChEBI" id="CHEBI:64479"/>
        <dbReference type="ChEBI" id="CHEBI:78483"/>
        <dbReference type="EC" id="3.1.2.14"/>
    </reaction>
    <physiologicalReaction direction="left-to-right" evidence="38">
        <dbReference type="Rhea" id="RHEA:41933"/>
    </physiologicalReaction>
</comment>
<keyword evidence="54" id="KW-1185">Reference proteome</keyword>
<dbReference type="GO" id="GO:0004315">
    <property type="term" value="F:3-oxoacyl-[acyl-carrier-protein] synthase activity"/>
    <property type="evidence" value="ECO:0007669"/>
    <property type="project" value="UniProtKB-EC"/>
</dbReference>
<keyword evidence="6" id="KW-0663">Pyridoxal phosphate</keyword>
<comment type="catalytic activity">
    <reaction evidence="31">
        <text>(2E)-dodecenoyl-[ACP] + NADPH + H(+) = dodecanoyl-[ACP] + NADP(+)</text>
        <dbReference type="Rhea" id="RHEA:41880"/>
        <dbReference type="Rhea" id="RHEA-COMP:9643"/>
        <dbReference type="Rhea" id="RHEA-COMP:9644"/>
        <dbReference type="ChEBI" id="CHEBI:15378"/>
        <dbReference type="ChEBI" id="CHEBI:57783"/>
        <dbReference type="ChEBI" id="CHEBI:58349"/>
        <dbReference type="ChEBI" id="CHEBI:65264"/>
        <dbReference type="ChEBI" id="CHEBI:78472"/>
    </reaction>
    <physiologicalReaction direction="left-to-right" evidence="31">
        <dbReference type="Rhea" id="RHEA:41881"/>
    </physiologicalReaction>
</comment>
<feature type="active site" description="Proton acceptor; for dehydratase activity" evidence="49">
    <location>
        <position position="791"/>
    </location>
</feature>
<reference evidence="53" key="1">
    <citation type="journal article" date="2020" name="J Insects Food Feed">
        <title>The yellow mealworm (Tenebrio molitor) genome: a resource for the emerging insects as food and feed industry.</title>
        <authorList>
            <person name="Eriksson T."/>
            <person name="Andere A."/>
            <person name="Kelstrup H."/>
            <person name="Emery V."/>
            <person name="Picard C."/>
        </authorList>
    </citation>
    <scope>NUCLEOTIDE SEQUENCE</scope>
    <source>
        <strain evidence="53">Stoneville</strain>
        <tissue evidence="53">Whole head</tissue>
    </source>
</reference>
<dbReference type="GO" id="GO:0006633">
    <property type="term" value="P:fatty acid biosynthetic process"/>
    <property type="evidence" value="ECO:0007669"/>
    <property type="project" value="InterPro"/>
</dbReference>
<evidence type="ECO:0000256" key="30">
    <source>
        <dbReference type="ARBA" id="ARBA00048051"/>
    </source>
</evidence>
<evidence type="ECO:0000256" key="29">
    <source>
        <dbReference type="ARBA" id="ARBA00047961"/>
    </source>
</evidence>
<dbReference type="CDD" id="cd00833">
    <property type="entry name" value="PKS"/>
    <property type="match status" value="1"/>
</dbReference>
<comment type="catalytic activity">
    <reaction evidence="10">
        <text>(3R)-hydroxydodecanoyl-[ACP] = (2E)-dodecenoyl-[ACP] + H2O</text>
        <dbReference type="Rhea" id="RHEA:41876"/>
        <dbReference type="Rhea" id="RHEA-COMP:9642"/>
        <dbReference type="Rhea" id="RHEA-COMP:9643"/>
        <dbReference type="ChEBI" id="CHEBI:15377"/>
        <dbReference type="ChEBI" id="CHEBI:78470"/>
        <dbReference type="ChEBI" id="CHEBI:78472"/>
    </reaction>
    <physiologicalReaction direction="left-to-right" evidence="10">
        <dbReference type="Rhea" id="RHEA:41877"/>
    </physiologicalReaction>
</comment>
<comment type="catalytic activity">
    <reaction evidence="9">
        <text>(3R)-hydroxyoctanoyl-[ACP] = (2E)-octenoyl-[ACP] + H2O</text>
        <dbReference type="Rhea" id="RHEA:41844"/>
        <dbReference type="Rhea" id="RHEA-COMP:9634"/>
        <dbReference type="Rhea" id="RHEA-COMP:9635"/>
        <dbReference type="ChEBI" id="CHEBI:15377"/>
        <dbReference type="ChEBI" id="CHEBI:78461"/>
        <dbReference type="ChEBI" id="CHEBI:78462"/>
    </reaction>
    <physiologicalReaction direction="left-to-right" evidence="9">
        <dbReference type="Rhea" id="RHEA:41845"/>
    </physiologicalReaction>
</comment>
<comment type="catalytic activity">
    <reaction evidence="20">
        <text>hexanoyl-[ACP] + malonyl-[ACP] + H(+) = 3-oxooctanoyl-[ACP] + holo-[ACP] + CO2</text>
        <dbReference type="Rhea" id="RHEA:41836"/>
        <dbReference type="Rhea" id="RHEA-COMP:9623"/>
        <dbReference type="Rhea" id="RHEA-COMP:9632"/>
        <dbReference type="Rhea" id="RHEA-COMP:9633"/>
        <dbReference type="Rhea" id="RHEA-COMP:9685"/>
        <dbReference type="ChEBI" id="CHEBI:15378"/>
        <dbReference type="ChEBI" id="CHEBI:16526"/>
        <dbReference type="ChEBI" id="CHEBI:64479"/>
        <dbReference type="ChEBI" id="CHEBI:78449"/>
        <dbReference type="ChEBI" id="CHEBI:78459"/>
        <dbReference type="ChEBI" id="CHEBI:78460"/>
    </reaction>
    <physiologicalReaction direction="left-to-right" evidence="20">
        <dbReference type="Rhea" id="RHEA:41837"/>
    </physiologicalReaction>
</comment>
<dbReference type="Gene3D" id="3.40.50.1820">
    <property type="entry name" value="alpha/beta hydrolase"/>
    <property type="match status" value="1"/>
</dbReference>
<evidence type="ECO:0000256" key="28">
    <source>
        <dbReference type="ARBA" id="ARBA00047953"/>
    </source>
</evidence>
<comment type="catalytic activity">
    <reaction evidence="28">
        <text>3-oxobutanoyl-[ACP] + NADPH + H(+) = (3R)-hydroxybutanoyl-[ACP] + NADP(+)</text>
        <dbReference type="Rhea" id="RHEA:41804"/>
        <dbReference type="Rhea" id="RHEA-COMP:9625"/>
        <dbReference type="Rhea" id="RHEA-COMP:9626"/>
        <dbReference type="ChEBI" id="CHEBI:15378"/>
        <dbReference type="ChEBI" id="CHEBI:57783"/>
        <dbReference type="ChEBI" id="CHEBI:58349"/>
        <dbReference type="ChEBI" id="CHEBI:78450"/>
        <dbReference type="ChEBI" id="CHEBI:78451"/>
    </reaction>
    <physiologicalReaction direction="left-to-right" evidence="28">
        <dbReference type="Rhea" id="RHEA:41805"/>
    </physiologicalReaction>
</comment>
<evidence type="ECO:0000256" key="20">
    <source>
        <dbReference type="ARBA" id="ARBA00047394"/>
    </source>
</evidence>
<dbReference type="Gene3D" id="1.10.1200.10">
    <property type="entry name" value="ACP-like"/>
    <property type="match status" value="1"/>
</dbReference>
<evidence type="ECO:0000256" key="9">
    <source>
        <dbReference type="ARBA" id="ARBA00023332"/>
    </source>
</evidence>
<dbReference type="SMART" id="SM00822">
    <property type="entry name" value="PKS_KR"/>
    <property type="match status" value="1"/>
</dbReference>
<dbReference type="GO" id="GO:0004313">
    <property type="term" value="F:[acyl-carrier-protein] S-acetyltransferase activity"/>
    <property type="evidence" value="ECO:0007669"/>
    <property type="project" value="UniProtKB-EC"/>
</dbReference>
<evidence type="ECO:0000256" key="34">
    <source>
        <dbReference type="ARBA" id="ARBA00048506"/>
    </source>
</evidence>
<comment type="catalytic activity">
    <reaction evidence="16">
        <text>(3R)-hydroxyhexadecanoyl-[ACP] = (2E)-hexadecenoyl-[ACP] + H2O</text>
        <dbReference type="Rhea" id="RHEA:41908"/>
        <dbReference type="Rhea" id="RHEA-COMP:9650"/>
        <dbReference type="Rhea" id="RHEA-COMP:9651"/>
        <dbReference type="ChEBI" id="CHEBI:15377"/>
        <dbReference type="ChEBI" id="CHEBI:78480"/>
        <dbReference type="ChEBI" id="CHEBI:78481"/>
    </reaction>
    <physiologicalReaction direction="left-to-right" evidence="16">
        <dbReference type="Rhea" id="RHEA:41909"/>
    </physiologicalReaction>
</comment>
<comment type="catalytic activity">
    <reaction evidence="44">
        <text>3-oxohexadecanoyl-[ACP] + NADPH + H(+) = (3R)-hydroxyhexadecanoyl-[ACP] + NADP(+)</text>
        <dbReference type="Rhea" id="RHEA:41904"/>
        <dbReference type="Rhea" id="RHEA-COMP:9649"/>
        <dbReference type="Rhea" id="RHEA-COMP:9650"/>
        <dbReference type="ChEBI" id="CHEBI:15378"/>
        <dbReference type="ChEBI" id="CHEBI:57783"/>
        <dbReference type="ChEBI" id="CHEBI:58349"/>
        <dbReference type="ChEBI" id="CHEBI:78478"/>
        <dbReference type="ChEBI" id="CHEBI:78480"/>
    </reaction>
    <physiologicalReaction direction="left-to-right" evidence="44">
        <dbReference type="Rhea" id="RHEA:41905"/>
    </physiologicalReaction>
</comment>
<evidence type="ECO:0000313" key="54">
    <source>
        <dbReference type="Proteomes" id="UP000719412"/>
    </source>
</evidence>
<evidence type="ECO:0000256" key="33">
    <source>
        <dbReference type="ARBA" id="ARBA00048420"/>
    </source>
</evidence>
<comment type="catalytic activity">
    <reaction evidence="36">
        <text>a 2,3-saturated acyl-[ACP] + NADP(+) = a (2E)-enoyl-[ACP] + NADPH + H(+)</text>
        <dbReference type="Rhea" id="RHEA:22564"/>
        <dbReference type="Rhea" id="RHEA-COMP:9925"/>
        <dbReference type="Rhea" id="RHEA-COMP:9926"/>
        <dbReference type="ChEBI" id="CHEBI:15378"/>
        <dbReference type="ChEBI" id="CHEBI:57783"/>
        <dbReference type="ChEBI" id="CHEBI:58349"/>
        <dbReference type="ChEBI" id="CHEBI:78784"/>
        <dbReference type="ChEBI" id="CHEBI:78785"/>
        <dbReference type="EC" id="1.3.1.39"/>
    </reaction>
    <physiologicalReaction direction="right-to-left" evidence="36">
        <dbReference type="Rhea" id="RHEA:22566"/>
    </physiologicalReaction>
</comment>
<evidence type="ECO:0000256" key="36">
    <source>
        <dbReference type="ARBA" id="ARBA00048650"/>
    </source>
</evidence>
<evidence type="ECO:0000256" key="32">
    <source>
        <dbReference type="ARBA" id="ARBA00048289"/>
    </source>
</evidence>
<evidence type="ECO:0000256" key="21">
    <source>
        <dbReference type="ARBA" id="ARBA00047400"/>
    </source>
</evidence>
<dbReference type="EMBL" id="JABDTM020015300">
    <property type="protein sequence ID" value="KAH0819183.1"/>
    <property type="molecule type" value="Genomic_DNA"/>
</dbReference>
<comment type="catalytic activity">
    <reaction evidence="27">
        <text>(2E)-hexenoyl-[ACP] + NADPH + H(+) = hexanoyl-[ACP] + NADP(+)</text>
        <dbReference type="Rhea" id="RHEA:41832"/>
        <dbReference type="Rhea" id="RHEA-COMP:9631"/>
        <dbReference type="Rhea" id="RHEA-COMP:9632"/>
        <dbReference type="ChEBI" id="CHEBI:15378"/>
        <dbReference type="ChEBI" id="CHEBI:57783"/>
        <dbReference type="ChEBI" id="CHEBI:58349"/>
        <dbReference type="ChEBI" id="CHEBI:78458"/>
        <dbReference type="ChEBI" id="CHEBI:78459"/>
    </reaction>
    <physiologicalReaction direction="left-to-right" evidence="27">
        <dbReference type="Rhea" id="RHEA:41833"/>
    </physiologicalReaction>
</comment>
<comment type="catalytic activity">
    <reaction evidence="34">
        <text>a fatty acyl-[ACP] + malonyl-[ACP] + H(+) = a 3-oxoacyl-[ACP] + holo-[ACP] + CO2</text>
        <dbReference type="Rhea" id="RHEA:22836"/>
        <dbReference type="Rhea" id="RHEA-COMP:9623"/>
        <dbReference type="Rhea" id="RHEA-COMP:9685"/>
        <dbReference type="Rhea" id="RHEA-COMP:9916"/>
        <dbReference type="Rhea" id="RHEA-COMP:14125"/>
        <dbReference type="ChEBI" id="CHEBI:15378"/>
        <dbReference type="ChEBI" id="CHEBI:16526"/>
        <dbReference type="ChEBI" id="CHEBI:64479"/>
        <dbReference type="ChEBI" id="CHEBI:78449"/>
        <dbReference type="ChEBI" id="CHEBI:78776"/>
        <dbReference type="ChEBI" id="CHEBI:138651"/>
        <dbReference type="EC" id="2.3.1.41"/>
    </reaction>
    <physiologicalReaction direction="left-to-right" evidence="34">
        <dbReference type="Rhea" id="RHEA:22837"/>
    </physiologicalReaction>
</comment>
<evidence type="ECO:0000256" key="44">
    <source>
        <dbReference type="ARBA" id="ARBA00049414"/>
    </source>
</evidence>
<dbReference type="GO" id="GO:0004312">
    <property type="term" value="F:fatty acid synthase activity"/>
    <property type="evidence" value="ECO:0007669"/>
    <property type="project" value="TreeGrafter"/>
</dbReference>
<dbReference type="SUPFAM" id="SSF51735">
    <property type="entry name" value="NAD(P)-binding Rossmann-fold domains"/>
    <property type="match status" value="2"/>
</dbReference>
<evidence type="ECO:0000256" key="11">
    <source>
        <dbReference type="ARBA" id="ARBA00023373"/>
    </source>
</evidence>
<dbReference type="Gene3D" id="3.10.129.110">
    <property type="entry name" value="Polyketide synthase dehydratase"/>
    <property type="match status" value="1"/>
</dbReference>
<evidence type="ECO:0000256" key="5">
    <source>
        <dbReference type="ARBA" id="ARBA00022799"/>
    </source>
</evidence>
<dbReference type="InterPro" id="IPR016039">
    <property type="entry name" value="Thiolase-like"/>
</dbReference>
<comment type="catalytic activity">
    <reaction evidence="29">
        <text>acetyl-[ACP] + malonyl-[ACP] + H(+) = 3-oxobutanoyl-[ACP] + holo-[ACP] + CO2</text>
        <dbReference type="Rhea" id="RHEA:41800"/>
        <dbReference type="Rhea" id="RHEA-COMP:9621"/>
        <dbReference type="Rhea" id="RHEA-COMP:9623"/>
        <dbReference type="Rhea" id="RHEA-COMP:9625"/>
        <dbReference type="Rhea" id="RHEA-COMP:9685"/>
        <dbReference type="ChEBI" id="CHEBI:15378"/>
        <dbReference type="ChEBI" id="CHEBI:16526"/>
        <dbReference type="ChEBI" id="CHEBI:64479"/>
        <dbReference type="ChEBI" id="CHEBI:78446"/>
        <dbReference type="ChEBI" id="CHEBI:78449"/>
        <dbReference type="ChEBI" id="CHEBI:78450"/>
    </reaction>
    <physiologicalReaction direction="left-to-right" evidence="29">
        <dbReference type="Rhea" id="RHEA:41801"/>
    </physiologicalReaction>
</comment>
<feature type="domain" description="Ketosynthase family 3 (KS3)" evidence="51">
    <location>
        <begin position="25"/>
        <end position="432"/>
    </location>
</feature>
<dbReference type="InterPro" id="IPR013968">
    <property type="entry name" value="PKS_KR"/>
</dbReference>
<sequence length="2258" mass="253012">MLQMDARSNEPGFEYSRWLSSAPPGEEVVISGMSGRLPDSRNIHEFRDNLFSKTDMVNDDDRRWKLDHPEVPQRSAKIRNINHLDAGYFGVHHRQANIMDPMMRVLLETAVEAIIDAGMNPSELEGSRTGVFTGACWSDTEINILTGVTEPQTFGLTGYMRSLNAHRVSYFLKLKGPACIVDTACSSSLNALDLAFRAIRSGQCDNAIVSGSNLLLHPGNTLQFFRLKVLSSEGICRVFDQDANGYVRGEAIASIFLQKTKNARRIYAQIINTKANSDGFKEQGITFPSTLAQKQLLTEIYDESGIHPSELSYLEAHGTGTQVGDPQEVEAIDQALASKRNKPLLVGSVKSNIGHTEPSSGVCSIIKVLMAMETGLIPPNINLKQIKAEMEGFQQGRMKVILDLTELEGDETLVGVNNFGFGGNNCHTILKRFKKKKVDGGVPKDDVPRLVCVSGRTEEAVLSLLNDVNSRKLDAEHVGLLHQIYKKKFANHIYRGFTIASKNGPLSTSSKFFSFQHKPLYVYFGQFERSFKLLGSCLIHFAIFKNTISRIDNILATKNVNILDTILKDQIQEDNFLGAIAVQAGLVDVLKSLEMIPIAVYGDSWGKIVSDYYYDLITIEETALTAYKISQDPSNVHFDGIAKFNSLLKSLPKRQDRYFSKIPNLPNLELRGHSLSHETLLELPKNSLVLNVSDQQLDNKDVLLVEGNLVNFLEVLGRLYECGYNPQLHKLYPEVAYPVSRGTPIMSPMVKWDHDKSWFAYKFTEFIASNAEQKHCNVSNDYEEFKHIAGHVIDGRNLFPATEYLRLVWQTFAESRRLLVNDLSVIFENCKFIRAITMPKNGLVKFIITIQRGNGNFEVMDKDGVVATGRITPCCNMSQEQVKLEPHVRNTEDSTLILEQDEIYKELNLRGYNYRQDRPCLGIARCDIGASTGLVKWEDNWTTFMDKMLQMKILQIDSRLLYVPVGIRKLTIDLLKHHQIVESVKDKESLIPVHVYKESNIIKSGGIEIRGLTAKSISKKKPRLEPVLEKYEFVPNQERLDLTQLIRVNIQIILENSLETQFKAVELLEGSDEILSPLVCKVLDDVPVVTPDLTVSTKTDLDPIPGVKIEQFVLTPESNLLLIVATKLLQNSTSLKQVLNSLQPKGFVLTREEVEFEISDLDNIEVVTEYQTAKEKLILFKKSEEKTDTKFVEVSSNNSEWLSQLQNFVKSEANVVVYGQNSEPDGLMGLVNCLRREPEGHKVKCFFMMDEAADFDPQVPFYGEQLRKNLAVNIYKSGKWGTYRHLLLEELQEVECEHCFGDVSAKGDLSSMRWLEGPPIDESRLPETQVLIYNCYSAINFRDIMLASGRISAEAITTDRIEQECLIGIEFAGLDPKGRRVMGVVDNRALATYVRGDSQLLWAVPESWSLEDAVTIPAVYSTVIYALLLAVDLKPNSTVLIHSGTGGIGLAALNVCLHHQFKIYVTVGSQDKRDYLRKNYPQIPESHIGNSRDTSFEEMIKTGTNDRGVDAVLNSLSEDKLRASVRCLARGGRVLEIGKFDLANDSSLNLLLLERRASYHGIMLDRIFKNSKELKVKLVDALYKGIQEGYVKPLPRVVFGRDELVPAFKYMTTGKHIGKVLVKVRDEGDVRGDGPKKLFPALPRFNCDLTKSYVIIGGLGGVGLELADWLVLRQARKLVLVSRSGVKTGYQAQRIRLWRSYGVHVEISTRDVTTKQGCLDLILEATELGSIDAIFNLAVVLNDALLEDQTEETFRLSLAPKARTTTYLDQITREISPRLRYFVIFSSVSCGRGNAGQTNYGMANSIMERICEKRKHDGFPALAIQWGAIADVGLVAKMQNKNKELVIGGTLQQKISNCLEVLDRFLKQDNPIVASMLVAEKRNRGHGATSAVEAVANVLGIKDIKTVSQHATLAELGMDSIVGTEVMQLLEKEFEIYVTTKDVRSLSFAKLTEIESEKKKVYEEKSLNKTQQGTNLLIQFIPDKQADRRPVLRLSCEGQDNEGQTVLVFPGIEGVFTHLDALVKSLQARVLGVQYSYQEPEISVEEIAKTSLPHIEENISKDESLTLIGYSFGVAVCLEVLSLLENRGYSGKVISIEGSPTYIRSCVLNSAPGDTEAEFQTNLLYKILAVLIPVDLLAPYKEKFLKCSDLNERCDLALTLIPSAVVNRQKLDKQAMVALHKRFKAALNYEFCHEKIRSKAYLFKAKYPIVNEDEDYHLSLVFENSVQVATVDGDHVTILKQSELIKDINKLIACVDDI</sequence>
<comment type="catalytic activity">
    <reaction evidence="24">
        <text>(2E)-butenoyl-[ACP] + NADPH + H(+) = butanoyl-[ACP] + NADP(+)</text>
        <dbReference type="Rhea" id="RHEA:41812"/>
        <dbReference type="Rhea" id="RHEA-COMP:9627"/>
        <dbReference type="Rhea" id="RHEA-COMP:9628"/>
        <dbReference type="ChEBI" id="CHEBI:15378"/>
        <dbReference type="ChEBI" id="CHEBI:57783"/>
        <dbReference type="ChEBI" id="CHEBI:58349"/>
        <dbReference type="ChEBI" id="CHEBI:78453"/>
        <dbReference type="ChEBI" id="CHEBI:78454"/>
    </reaction>
    <physiologicalReaction direction="left-to-right" evidence="24">
        <dbReference type="Rhea" id="RHEA:41813"/>
    </physiologicalReaction>
</comment>
<comment type="catalytic activity">
    <reaction evidence="39">
        <text>3-oxotetradecanoyl-[ACP] + NADPH + H(+) = (3R)-hydroxytetradecanoyl-[ACP] + NADP(+)</text>
        <dbReference type="Rhea" id="RHEA:41888"/>
        <dbReference type="Rhea" id="RHEA-COMP:9645"/>
        <dbReference type="Rhea" id="RHEA-COMP:9646"/>
        <dbReference type="ChEBI" id="CHEBI:15378"/>
        <dbReference type="ChEBI" id="CHEBI:57783"/>
        <dbReference type="ChEBI" id="CHEBI:58349"/>
        <dbReference type="ChEBI" id="CHEBI:78473"/>
        <dbReference type="ChEBI" id="CHEBI:78474"/>
    </reaction>
    <physiologicalReaction direction="left-to-right" evidence="39">
        <dbReference type="Rhea" id="RHEA:41889"/>
    </physiologicalReaction>
</comment>
<dbReference type="PANTHER" id="PTHR43775:SF23">
    <property type="entry name" value="FATTY ACID SYNTHASE 3"/>
    <property type="match status" value="1"/>
</dbReference>
<comment type="catalytic activity">
    <reaction evidence="13">
        <text>a (3R)-hydroxyacyl-[ACP] = a (2E)-enoyl-[ACP] + H2O</text>
        <dbReference type="Rhea" id="RHEA:13097"/>
        <dbReference type="Rhea" id="RHEA-COMP:9925"/>
        <dbReference type="Rhea" id="RHEA-COMP:9945"/>
        <dbReference type="ChEBI" id="CHEBI:15377"/>
        <dbReference type="ChEBI" id="CHEBI:78784"/>
        <dbReference type="ChEBI" id="CHEBI:78827"/>
        <dbReference type="EC" id="4.2.1.59"/>
    </reaction>
    <physiologicalReaction direction="left-to-right" evidence="13">
        <dbReference type="Rhea" id="RHEA:13098"/>
    </physiologicalReaction>
</comment>
<dbReference type="InterPro" id="IPR016035">
    <property type="entry name" value="Acyl_Trfase/lysoPLipase"/>
</dbReference>
<comment type="catalytic activity">
    <reaction evidence="26">
        <text>(2E)-hexadecenoyl-[ACP] + NADPH + H(+) = hexadecanoyl-[ACP] + NADP(+)</text>
        <dbReference type="Rhea" id="RHEA:41912"/>
        <dbReference type="Rhea" id="RHEA-COMP:9651"/>
        <dbReference type="Rhea" id="RHEA-COMP:9652"/>
        <dbReference type="ChEBI" id="CHEBI:15378"/>
        <dbReference type="ChEBI" id="CHEBI:57783"/>
        <dbReference type="ChEBI" id="CHEBI:58349"/>
        <dbReference type="ChEBI" id="CHEBI:78481"/>
        <dbReference type="ChEBI" id="CHEBI:78483"/>
    </reaction>
    <physiologicalReaction direction="left-to-right" evidence="26">
        <dbReference type="Rhea" id="RHEA:41913"/>
    </physiologicalReaction>
</comment>
<dbReference type="SUPFAM" id="SSF53474">
    <property type="entry name" value="alpha/beta-Hydrolases"/>
    <property type="match status" value="1"/>
</dbReference>
<feature type="active site" description="Proton donor; for dehydratase activity" evidence="49">
    <location>
        <position position="946"/>
    </location>
</feature>
<evidence type="ECO:0000256" key="15">
    <source>
        <dbReference type="ARBA" id="ARBA00023399"/>
    </source>
</evidence>
<dbReference type="Pfam" id="PF00109">
    <property type="entry name" value="ketoacyl-synt"/>
    <property type="match status" value="1"/>
</dbReference>
<evidence type="ECO:0000256" key="46">
    <source>
        <dbReference type="ARBA" id="ARBA00049449"/>
    </source>
</evidence>
<dbReference type="InterPro" id="IPR042104">
    <property type="entry name" value="PKS_dehydratase_sf"/>
</dbReference>
<dbReference type="Proteomes" id="UP000719412">
    <property type="component" value="Unassembled WGS sequence"/>
</dbReference>
<dbReference type="InterPro" id="IPR049391">
    <property type="entry name" value="FAS_pseudo-KR"/>
</dbReference>
<evidence type="ECO:0000256" key="38">
    <source>
        <dbReference type="ARBA" id="ARBA00048704"/>
    </source>
</evidence>
<dbReference type="Gene3D" id="3.40.47.10">
    <property type="match status" value="1"/>
</dbReference>
<dbReference type="Pfam" id="PF02801">
    <property type="entry name" value="Ketoacyl-synt_C"/>
    <property type="match status" value="1"/>
</dbReference>
<dbReference type="Pfam" id="PF21149">
    <property type="entry name" value="FAS_pseudo-KR"/>
    <property type="match status" value="1"/>
</dbReference>